<comment type="caution">
    <text evidence="4">The sequence shown here is derived from an EMBL/GenBank/DDBJ whole genome shotgun (WGS) entry which is preliminary data.</text>
</comment>
<evidence type="ECO:0000259" key="3">
    <source>
        <dbReference type="Pfam" id="PF16344"/>
    </source>
</evidence>
<dbReference type="InterPro" id="IPR012373">
    <property type="entry name" value="Ferrdict_sens_TM"/>
</dbReference>
<dbReference type="AlphaFoldDB" id="A0A9E2W969"/>
<dbReference type="InterPro" id="IPR006860">
    <property type="entry name" value="FecR"/>
</dbReference>
<evidence type="ECO:0000259" key="2">
    <source>
        <dbReference type="Pfam" id="PF04773"/>
    </source>
</evidence>
<keyword evidence="1" id="KW-0812">Transmembrane</keyword>
<keyword evidence="1" id="KW-1133">Transmembrane helix</keyword>
<keyword evidence="5" id="KW-1185">Reference proteome</keyword>
<feature type="transmembrane region" description="Helical" evidence="1">
    <location>
        <begin position="83"/>
        <end position="104"/>
    </location>
</feature>
<feature type="domain" description="Protein FecR C-terminal" evidence="3">
    <location>
        <begin position="317"/>
        <end position="383"/>
    </location>
</feature>
<dbReference type="GO" id="GO:0016989">
    <property type="term" value="F:sigma factor antagonist activity"/>
    <property type="evidence" value="ECO:0007669"/>
    <property type="project" value="TreeGrafter"/>
</dbReference>
<name>A0A9E2W969_9BACT</name>
<dbReference type="RefSeq" id="WP_217793268.1">
    <property type="nucleotide sequence ID" value="NZ_JAHSPG010000015.1"/>
</dbReference>
<dbReference type="Pfam" id="PF04773">
    <property type="entry name" value="FecR"/>
    <property type="match status" value="1"/>
</dbReference>
<dbReference type="Proteomes" id="UP000812270">
    <property type="component" value="Unassembled WGS sequence"/>
</dbReference>
<dbReference type="Pfam" id="PF16344">
    <property type="entry name" value="FecR_C"/>
    <property type="match status" value="1"/>
</dbReference>
<evidence type="ECO:0000256" key="1">
    <source>
        <dbReference type="SAM" id="Phobius"/>
    </source>
</evidence>
<organism evidence="4 5">
    <name type="scientific">Pinibacter aurantiacus</name>
    <dbReference type="NCBI Taxonomy" id="2851599"/>
    <lineage>
        <taxon>Bacteria</taxon>
        <taxon>Pseudomonadati</taxon>
        <taxon>Bacteroidota</taxon>
        <taxon>Chitinophagia</taxon>
        <taxon>Chitinophagales</taxon>
        <taxon>Chitinophagaceae</taxon>
        <taxon>Pinibacter</taxon>
    </lineage>
</organism>
<gene>
    <name evidence="4" type="ORF">KTO63_18940</name>
</gene>
<evidence type="ECO:0000313" key="4">
    <source>
        <dbReference type="EMBL" id="MBV4359252.1"/>
    </source>
</evidence>
<sequence length="385" mass="42919">MDENRINYLVRQYATNQATDDEIEQLFEWLRLNEKDEVLQMQLEEMASSTSPDASYDPMYWEPVISQILRTERTPVRSIGKRWVRYAAAVILIVGVGGTAFFLINKSKTEKPVASNVKTNNDLPPGKDGAILTLSDGSKVLLDSIGNGVLSTQGSATVSIHNSSVIYKDDATTNDAVYNTMSTPNGRQYQLVLPDGSKVWLNAASSITYPTAFKGKERNVTITGEAYFEIAKDHTKPFHVKVNDMDVQVLGTRFNINSYGDESQINTTLLDGGVKVSRNQQVCVLKPGQQASMDNSELKVVNNVNLDQVMAWKNGLFDFEHAGLKSVVSQLARWYDLDVKYEGTISQRTFRGKITRDLSLMQVLAILKDVEVNFKVEGRTLVVTN</sequence>
<protein>
    <submittedName>
        <fullName evidence="4">FecR domain-containing protein</fullName>
    </submittedName>
</protein>
<dbReference type="EMBL" id="JAHSPG010000015">
    <property type="protein sequence ID" value="MBV4359252.1"/>
    <property type="molecule type" value="Genomic_DNA"/>
</dbReference>
<dbReference type="FunFam" id="2.60.120.1440:FF:000001">
    <property type="entry name" value="Putative anti-sigma factor"/>
    <property type="match status" value="1"/>
</dbReference>
<accession>A0A9E2W969</accession>
<dbReference type="PIRSF" id="PIRSF018266">
    <property type="entry name" value="FecR"/>
    <property type="match status" value="1"/>
</dbReference>
<feature type="domain" description="FecR protein" evidence="2">
    <location>
        <begin position="180"/>
        <end position="275"/>
    </location>
</feature>
<dbReference type="InterPro" id="IPR032508">
    <property type="entry name" value="FecR_C"/>
</dbReference>
<dbReference type="PANTHER" id="PTHR30273:SF2">
    <property type="entry name" value="PROTEIN FECR"/>
    <property type="match status" value="1"/>
</dbReference>
<dbReference type="PANTHER" id="PTHR30273">
    <property type="entry name" value="PERIPLASMIC SIGNAL SENSOR AND SIGMA FACTOR ACTIVATOR FECR-RELATED"/>
    <property type="match status" value="1"/>
</dbReference>
<proteinExistence type="predicted"/>
<evidence type="ECO:0000313" key="5">
    <source>
        <dbReference type="Proteomes" id="UP000812270"/>
    </source>
</evidence>
<reference evidence="4" key="1">
    <citation type="submission" date="2021-06" db="EMBL/GenBank/DDBJ databases">
        <authorList>
            <person name="Huq M.A."/>
        </authorList>
    </citation>
    <scope>NUCLEOTIDE SEQUENCE</scope>
    <source>
        <strain evidence="4">MAH-26</strain>
    </source>
</reference>
<keyword evidence="1" id="KW-0472">Membrane</keyword>